<keyword evidence="1" id="KW-0732">Signal</keyword>
<protein>
    <submittedName>
        <fullName evidence="2">Capsule assembly protein Wzi</fullName>
    </submittedName>
</protein>
<feature type="signal peptide" evidence="1">
    <location>
        <begin position="1"/>
        <end position="21"/>
    </location>
</feature>
<comment type="caution">
    <text evidence="2">The sequence shown here is derived from an EMBL/GenBank/DDBJ whole genome shotgun (WGS) entry which is preliminary data.</text>
</comment>
<accession>A0A4R7JY54</accession>
<dbReference type="Pfam" id="PF14052">
    <property type="entry name" value="Caps_assemb_Wzi"/>
    <property type="match status" value="1"/>
</dbReference>
<reference evidence="2 3" key="1">
    <citation type="submission" date="2019-03" db="EMBL/GenBank/DDBJ databases">
        <title>Genomic Encyclopedia of Type Strains, Phase IV (KMG-IV): sequencing the most valuable type-strain genomes for metagenomic binning, comparative biology and taxonomic classification.</title>
        <authorList>
            <person name="Goeker M."/>
        </authorList>
    </citation>
    <scope>NUCLEOTIDE SEQUENCE [LARGE SCALE GENOMIC DNA]</scope>
    <source>
        <strain evidence="2 3">DSM 15505</strain>
    </source>
</reference>
<dbReference type="RefSeq" id="WP_133735507.1">
    <property type="nucleotide sequence ID" value="NZ_SOAX01000002.1"/>
</dbReference>
<sequence length="490" mass="53537">MRTAPLLLVATAISLPAPTLAAPWLAPGDARARYAAQALADSGSLNRTTSTWPLMWDNLEERREAPEDATGTAHAYLAFERREQAQQGLRGTVSLSGATERRVVRGFSASPDESGQLGVTLQWQGEHWAAGLSPSHTQNPQDNKDWRLDGSYLAATAGNWVIGAGNLDRWWGPGWQSSLILSNNARPLPAVWLNRRNAHAPQNEWLSWIGPWDFTLFAGEMESSRTVREARLIGMRFTLRPIQGLDIGLSRIMQLDGEGRPDGASTYWDALVGKDNRQEGKANDPGNQLGAIDIRYGFQAGETTTLGLYTQMVGEDEAGRLPAKKSWLFGMDATSALAGGEQQWYLETTNTVTDDLFGEPLPGVTYEHSIYTTGYRYRGRSMAASQGGDAETATLGGWHFLPGGSQIGASITHAKLNQFGAIGGQAPGNSVDYLTPAPNQSLTQTTLSYGTEILSGWLDVEAQFSDEALVLRDGTELDQWQVSSEWRYRF</sequence>
<dbReference type="InterPro" id="IPR038636">
    <property type="entry name" value="Wzi_sf"/>
</dbReference>
<keyword evidence="3" id="KW-1185">Reference proteome</keyword>
<dbReference type="EMBL" id="SOAX01000002">
    <property type="protein sequence ID" value="TDT43441.1"/>
    <property type="molecule type" value="Genomic_DNA"/>
</dbReference>
<evidence type="ECO:0000313" key="2">
    <source>
        <dbReference type="EMBL" id="TDT43441.1"/>
    </source>
</evidence>
<dbReference type="Gene3D" id="2.40.160.130">
    <property type="entry name" value="Capsule assembly protein Wzi"/>
    <property type="match status" value="1"/>
</dbReference>
<dbReference type="InterPro" id="IPR026950">
    <property type="entry name" value="Caps_assemb_Wzi"/>
</dbReference>
<dbReference type="Proteomes" id="UP000295830">
    <property type="component" value="Unassembled WGS sequence"/>
</dbReference>
<organism evidence="2 3">
    <name type="scientific">Halospina denitrificans</name>
    <dbReference type="NCBI Taxonomy" id="332522"/>
    <lineage>
        <taxon>Bacteria</taxon>
        <taxon>Pseudomonadati</taxon>
        <taxon>Pseudomonadota</taxon>
        <taxon>Gammaproteobacteria</taxon>
        <taxon>Halospina</taxon>
    </lineage>
</organism>
<dbReference type="AlphaFoldDB" id="A0A4R7JY54"/>
<evidence type="ECO:0000256" key="1">
    <source>
        <dbReference type="SAM" id="SignalP"/>
    </source>
</evidence>
<evidence type="ECO:0000313" key="3">
    <source>
        <dbReference type="Proteomes" id="UP000295830"/>
    </source>
</evidence>
<name>A0A4R7JY54_9GAMM</name>
<gene>
    <name evidence="2" type="ORF">DES49_1255</name>
</gene>
<feature type="chain" id="PRO_5020787334" evidence="1">
    <location>
        <begin position="22"/>
        <end position="490"/>
    </location>
</feature>
<proteinExistence type="predicted"/>
<dbReference type="OrthoDB" id="101884at2"/>